<evidence type="ECO:0000313" key="1">
    <source>
        <dbReference type="EMBL" id="MFI2472300.1"/>
    </source>
</evidence>
<proteinExistence type="predicted"/>
<sequence>MRKRRETVIGTVWGCGGAEYRHGTALREHDERIMNSASAGTAVPRVGEVSL</sequence>
<dbReference type="RefSeq" id="WP_397090766.1">
    <property type="nucleotide sequence ID" value="NZ_JBIRYO010000001.1"/>
</dbReference>
<comment type="caution">
    <text evidence="1">The sequence shown here is derived from an EMBL/GenBank/DDBJ whole genome shotgun (WGS) entry which is preliminary data.</text>
</comment>
<accession>A0ABW7WTZ1</accession>
<reference evidence="1 2" key="1">
    <citation type="submission" date="2024-10" db="EMBL/GenBank/DDBJ databases">
        <title>The Natural Products Discovery Center: Release of the First 8490 Sequenced Strains for Exploring Actinobacteria Biosynthetic Diversity.</title>
        <authorList>
            <person name="Kalkreuter E."/>
            <person name="Kautsar S.A."/>
            <person name="Yang D."/>
            <person name="Bader C.D."/>
            <person name="Teijaro C.N."/>
            <person name="Fluegel L."/>
            <person name="Davis C.M."/>
            <person name="Simpson J.R."/>
            <person name="Lauterbach L."/>
            <person name="Steele A.D."/>
            <person name="Gui C."/>
            <person name="Meng S."/>
            <person name="Li G."/>
            <person name="Viehrig K."/>
            <person name="Ye F."/>
            <person name="Su P."/>
            <person name="Kiefer A.F."/>
            <person name="Nichols A."/>
            <person name="Cepeda A.J."/>
            <person name="Yan W."/>
            <person name="Fan B."/>
            <person name="Jiang Y."/>
            <person name="Adhikari A."/>
            <person name="Zheng C.-J."/>
            <person name="Schuster L."/>
            <person name="Cowan T.M."/>
            <person name="Smanski M.J."/>
            <person name="Chevrette M.G."/>
            <person name="De Carvalho L.P.S."/>
            <person name="Shen B."/>
        </authorList>
    </citation>
    <scope>NUCLEOTIDE SEQUENCE [LARGE SCALE GENOMIC DNA]</scope>
    <source>
        <strain evidence="1 2">NPDC019275</strain>
    </source>
</reference>
<dbReference type="Proteomes" id="UP001611415">
    <property type="component" value="Unassembled WGS sequence"/>
</dbReference>
<organism evidence="1 2">
    <name type="scientific">Nocardia xishanensis</name>
    <dbReference type="NCBI Taxonomy" id="238964"/>
    <lineage>
        <taxon>Bacteria</taxon>
        <taxon>Bacillati</taxon>
        <taxon>Actinomycetota</taxon>
        <taxon>Actinomycetes</taxon>
        <taxon>Mycobacteriales</taxon>
        <taxon>Nocardiaceae</taxon>
        <taxon>Nocardia</taxon>
    </lineage>
</organism>
<protein>
    <submittedName>
        <fullName evidence="1">Uncharacterized protein</fullName>
    </submittedName>
</protein>
<dbReference type="EMBL" id="JBIRYO010000001">
    <property type="protein sequence ID" value="MFI2472300.1"/>
    <property type="molecule type" value="Genomic_DNA"/>
</dbReference>
<evidence type="ECO:0000313" key="2">
    <source>
        <dbReference type="Proteomes" id="UP001611415"/>
    </source>
</evidence>
<name>A0ABW7WTZ1_9NOCA</name>
<keyword evidence="2" id="KW-1185">Reference proteome</keyword>
<gene>
    <name evidence="1" type="ORF">ACH49W_02890</name>
</gene>